<evidence type="ECO:0000259" key="9">
    <source>
        <dbReference type="PROSITE" id="PS50893"/>
    </source>
</evidence>
<feature type="transmembrane region" description="Helical" evidence="8">
    <location>
        <begin position="1404"/>
        <end position="1425"/>
    </location>
</feature>
<evidence type="ECO:0000256" key="7">
    <source>
        <dbReference type="SAM" id="MobiDB-lite"/>
    </source>
</evidence>
<evidence type="ECO:0000313" key="12">
    <source>
        <dbReference type="Proteomes" id="UP001388673"/>
    </source>
</evidence>
<evidence type="ECO:0000256" key="5">
    <source>
        <dbReference type="ARBA" id="ARBA00022989"/>
    </source>
</evidence>
<dbReference type="Pfam" id="PF00664">
    <property type="entry name" value="ABC_membrane"/>
    <property type="match status" value="2"/>
</dbReference>
<dbReference type="Proteomes" id="UP001388673">
    <property type="component" value="Unassembled WGS sequence"/>
</dbReference>
<feature type="transmembrane region" description="Helical" evidence="8">
    <location>
        <begin position="1327"/>
        <end position="1349"/>
    </location>
</feature>
<feature type="transmembrane region" description="Helical" evidence="8">
    <location>
        <begin position="458"/>
        <end position="481"/>
    </location>
</feature>
<evidence type="ECO:0000256" key="1">
    <source>
        <dbReference type="ARBA" id="ARBA00004141"/>
    </source>
</evidence>
<comment type="caution">
    <text evidence="11">The sequence shown here is derived from an EMBL/GenBank/DDBJ whole genome shotgun (WGS) entry which is preliminary data.</text>
</comment>
<dbReference type="Gene3D" id="1.20.1560.10">
    <property type="entry name" value="ABC transporter type 1, transmembrane domain"/>
    <property type="match status" value="2"/>
</dbReference>
<feature type="transmembrane region" description="Helical" evidence="8">
    <location>
        <begin position="538"/>
        <end position="561"/>
    </location>
</feature>
<evidence type="ECO:0008006" key="13">
    <source>
        <dbReference type="Google" id="ProtNLM"/>
    </source>
</evidence>
<feature type="transmembrane region" description="Helical" evidence="8">
    <location>
        <begin position="1182"/>
        <end position="1204"/>
    </location>
</feature>
<keyword evidence="3" id="KW-0547">Nucleotide-binding</keyword>
<dbReference type="InterPro" id="IPR011527">
    <property type="entry name" value="ABC1_TM_dom"/>
</dbReference>
<dbReference type="Gene3D" id="3.40.50.300">
    <property type="entry name" value="P-loop containing nucleotide triphosphate hydrolases"/>
    <property type="match status" value="2"/>
</dbReference>
<dbReference type="Pfam" id="PF00005">
    <property type="entry name" value="ABC_tran"/>
    <property type="match status" value="2"/>
</dbReference>
<dbReference type="SMART" id="SM00382">
    <property type="entry name" value="AAA"/>
    <property type="match status" value="2"/>
</dbReference>
<feature type="transmembrane region" description="Helical" evidence="8">
    <location>
        <begin position="1301"/>
        <end position="1321"/>
    </location>
</feature>
<dbReference type="GeneID" id="92177806"/>
<dbReference type="CDD" id="cd18578">
    <property type="entry name" value="ABC_6TM_Pgp_ABCB1_D2_like"/>
    <property type="match status" value="1"/>
</dbReference>
<dbReference type="InterPro" id="IPR003439">
    <property type="entry name" value="ABC_transporter-like_ATP-bd"/>
</dbReference>
<feature type="compositionally biased region" description="Polar residues" evidence="7">
    <location>
        <begin position="15"/>
        <end position="36"/>
    </location>
</feature>
<feature type="compositionally biased region" description="Polar residues" evidence="7">
    <location>
        <begin position="1053"/>
        <end position="1067"/>
    </location>
</feature>
<feature type="compositionally biased region" description="Low complexity" evidence="7">
    <location>
        <begin position="37"/>
        <end position="51"/>
    </location>
</feature>
<evidence type="ECO:0000256" key="6">
    <source>
        <dbReference type="ARBA" id="ARBA00023136"/>
    </source>
</evidence>
<evidence type="ECO:0000256" key="4">
    <source>
        <dbReference type="ARBA" id="ARBA00022840"/>
    </source>
</evidence>
<dbReference type="PROSITE" id="PS00211">
    <property type="entry name" value="ABC_TRANSPORTER_1"/>
    <property type="match status" value="1"/>
</dbReference>
<feature type="region of interest" description="Disordered" evidence="7">
    <location>
        <begin position="1000"/>
        <end position="1072"/>
    </location>
</feature>
<dbReference type="InterPro" id="IPR027417">
    <property type="entry name" value="P-loop_NTPase"/>
</dbReference>
<dbReference type="GO" id="GO:0016887">
    <property type="term" value="F:ATP hydrolysis activity"/>
    <property type="evidence" value="ECO:0007669"/>
    <property type="project" value="InterPro"/>
</dbReference>
<feature type="region of interest" description="Disordered" evidence="7">
    <location>
        <begin position="1"/>
        <end position="72"/>
    </location>
</feature>
<feature type="domain" description="ABC transmembrane type-1" evidence="10">
    <location>
        <begin position="1184"/>
        <end position="1469"/>
    </location>
</feature>
<dbReference type="RefSeq" id="XP_066806222.1">
    <property type="nucleotide sequence ID" value="XM_066943680.1"/>
</dbReference>
<dbReference type="GO" id="GO:0090374">
    <property type="term" value="P:oligopeptide export from mitochondrion"/>
    <property type="evidence" value="ECO:0007669"/>
    <property type="project" value="TreeGrafter"/>
</dbReference>
<evidence type="ECO:0000256" key="8">
    <source>
        <dbReference type="SAM" id="Phobius"/>
    </source>
</evidence>
<comment type="subcellular location">
    <subcellularLocation>
        <location evidence="1">Membrane</location>
        <topology evidence="1">Multi-pass membrane protein</topology>
    </subcellularLocation>
</comment>
<dbReference type="EMBL" id="JBCAWK010000001">
    <property type="protein sequence ID" value="KAK8869976.1"/>
    <property type="molecule type" value="Genomic_DNA"/>
</dbReference>
<evidence type="ECO:0000313" key="11">
    <source>
        <dbReference type="EMBL" id="KAK8869976.1"/>
    </source>
</evidence>
<feature type="domain" description="ABC transmembrane type-1" evidence="10">
    <location>
        <begin position="293"/>
        <end position="602"/>
    </location>
</feature>
<evidence type="ECO:0000259" key="10">
    <source>
        <dbReference type="PROSITE" id="PS50929"/>
    </source>
</evidence>
<dbReference type="PANTHER" id="PTHR43394">
    <property type="entry name" value="ATP-DEPENDENT PERMEASE MDL1, MITOCHONDRIAL"/>
    <property type="match status" value="1"/>
</dbReference>
<accession>A0AAW0Z6W8</accession>
<feature type="transmembrane region" description="Helical" evidence="8">
    <location>
        <begin position="429"/>
        <end position="451"/>
    </location>
</feature>
<dbReference type="SUPFAM" id="SSF52540">
    <property type="entry name" value="P-loop containing nucleoside triphosphate hydrolases"/>
    <property type="match status" value="2"/>
</dbReference>
<dbReference type="InterPro" id="IPR003593">
    <property type="entry name" value="AAA+_ATPase"/>
</dbReference>
<dbReference type="GO" id="GO:0005743">
    <property type="term" value="C:mitochondrial inner membrane"/>
    <property type="evidence" value="ECO:0007669"/>
    <property type="project" value="TreeGrafter"/>
</dbReference>
<dbReference type="FunFam" id="3.40.50.300:FF:001471">
    <property type="entry name" value="P-loop containing nucleoside triphosphate hydrolase protein"/>
    <property type="match status" value="1"/>
</dbReference>
<dbReference type="SUPFAM" id="SSF90123">
    <property type="entry name" value="ABC transporter transmembrane region"/>
    <property type="match status" value="2"/>
</dbReference>
<dbReference type="PROSITE" id="PS50893">
    <property type="entry name" value="ABC_TRANSPORTER_2"/>
    <property type="match status" value="2"/>
</dbReference>
<name>A0AAW0Z6W8_9TREE</name>
<reference evidence="11 12" key="1">
    <citation type="journal article" date="2024" name="bioRxiv">
        <title>Comparative genomics of Cryptococcus and Kwoniella reveals pathogenesis evolution and contrasting karyotype dynamics via intercentromeric recombination or chromosome fusion.</title>
        <authorList>
            <person name="Coelho M.A."/>
            <person name="David-Palma M."/>
            <person name="Shea T."/>
            <person name="Bowers K."/>
            <person name="McGinley-Smith S."/>
            <person name="Mohammad A.W."/>
            <person name="Gnirke A."/>
            <person name="Yurkov A.M."/>
            <person name="Nowrousian M."/>
            <person name="Sun S."/>
            <person name="Cuomo C.A."/>
            <person name="Heitman J."/>
        </authorList>
    </citation>
    <scope>NUCLEOTIDE SEQUENCE [LARGE SCALE GENOMIC DNA]</scope>
    <source>
        <strain evidence="11 12">CBS 13917</strain>
    </source>
</reference>
<dbReference type="InterPro" id="IPR039421">
    <property type="entry name" value="Type_1_exporter"/>
</dbReference>
<keyword evidence="2 8" id="KW-0812">Transmembrane</keyword>
<dbReference type="PROSITE" id="PS50929">
    <property type="entry name" value="ABC_TM1F"/>
    <property type="match status" value="2"/>
</dbReference>
<evidence type="ECO:0000256" key="2">
    <source>
        <dbReference type="ARBA" id="ARBA00022692"/>
    </source>
</evidence>
<evidence type="ECO:0000256" key="3">
    <source>
        <dbReference type="ARBA" id="ARBA00022741"/>
    </source>
</evidence>
<keyword evidence="12" id="KW-1185">Reference proteome</keyword>
<proteinExistence type="predicted"/>
<dbReference type="GO" id="GO:0005524">
    <property type="term" value="F:ATP binding"/>
    <property type="evidence" value="ECO:0007669"/>
    <property type="project" value="UniProtKB-KW"/>
</dbReference>
<dbReference type="CDD" id="cd18577">
    <property type="entry name" value="ABC_6TM_Pgp_ABCB1_D1_like"/>
    <property type="match status" value="1"/>
</dbReference>
<feature type="transmembrane region" description="Helical" evidence="8">
    <location>
        <begin position="1445"/>
        <end position="1468"/>
    </location>
</feature>
<organism evidence="11 12">
    <name type="scientific">Kwoniella newhampshirensis</name>
    <dbReference type="NCBI Taxonomy" id="1651941"/>
    <lineage>
        <taxon>Eukaryota</taxon>
        <taxon>Fungi</taxon>
        <taxon>Dikarya</taxon>
        <taxon>Basidiomycota</taxon>
        <taxon>Agaricomycotina</taxon>
        <taxon>Tremellomycetes</taxon>
        <taxon>Tremellales</taxon>
        <taxon>Cryptococcaceae</taxon>
        <taxon>Kwoniella</taxon>
    </lineage>
</organism>
<gene>
    <name evidence="11" type="ORF">IAR55_000546</name>
</gene>
<dbReference type="InterPro" id="IPR017871">
    <property type="entry name" value="ABC_transporter-like_CS"/>
</dbReference>
<dbReference type="FunFam" id="3.40.50.300:FF:001982">
    <property type="entry name" value="Serine protease/ABC transporter B family protein tagC"/>
    <property type="match status" value="1"/>
</dbReference>
<feature type="transmembrane region" description="Helical" evidence="8">
    <location>
        <begin position="1224"/>
        <end position="1249"/>
    </location>
</feature>
<sequence length="1744" mass="190565">MSRPNNPFDTPPSPASQVSILSPRSVRSLTPASSRIPSSEPHLPSSSTSDSKAPTRNLTASQYPDWLPSTPPRRTVAYHTMSAHSSSSASTLHRAIDTTLPKLPSGAVYYSSPPSAITSHCDTLSQSDEVELDPITPRLRGFPSIDDDSPFHDRHSVVRHPHMDPSYEDEDPFEYSETGFAGGKQKTMSGYKFSSLSPRGWDDHGEALTFGPMLNEVRPVSEARRSLYPIESWPISIPASTFENHPDLLDQSPNTPIIPRIRRPAQPEPIQPNFRGLFALTTGKDYISILCPAAIFAIACALIQPYMSLVIGNAFAIFASYPLSGIATDAQRTALKDGISKTSVKLTVAGIAALILNYLKGAMWQRYGETVAHRLRQAVYLGVQGKSMEWFDLGMGMKEVGDVGSEKGEAVGAGGMMSKFIRETDDVRMATSMASASVVQNIFTFLLCFILAMWKAPLLALVTLSTIPLVVLTQIVTQILAAPLHSDERQALAEASTNIERAASAIATVKVHNAEKVEEQRFLRMTEKSKASLIKQGLVWGAAQGLTDFFLLGTFVLGFWYGARLVREGKTTPGDVMTCFWACLFSATYLQQAVPHLTIVTKGKNSMASLLTVIQAEHARPASGNPFHSTTSPALSNTTTLSIVTKKGDRNSRPVNLKGIRPSRCHGEFTLQNVSFSYPSRPDNPVLRDVSIFLPPGETTFIVGGSGSGKSTIAQLLLRLYLPTAGDVTMDNQSFAYLDPSYTRENIAAVQQGCILFDMTVHDNVAMGLAGSGPDLKTGQKRSPKDVTREEVIEACKMAIIHDFIESLPQGYDTMLGTGGSSLSGGQRQRMAIARARIRDPIVLILDEATSALDPTSRLLVFQSLKAWRKNRTTIVITHDLSQIVSDDFVYVMKDGHIAEQGFRHDLMTKSEGTFAPMAAEQAVNPFPIKDVEMEEGGLEWEKGLEEILDMEKEFEEVLDDRPAPLRPHTPSFGGLGLGGVRPGSAEYLTMLDSYSQTHRQSVVESKGSKPLSMAQQRLSWTPEELGSRAPSRASLAPGSNRPASRLSRMSGECSSTFDIPGSTESQRYGRPSVEVPLRRLSIHQQRSFENYKMSQGSGLLHPDLAETPSSTRLSMTMRQRQQRTMSVNLEDDLKNSSTDLSIATLPGRPHSDSPAVRTNQPLPGFFALMRLYLPNLPAKPLLLIGCFGSIAHGVVTPIWSFFLAKLMNVVGAGGVDTSALTRYALIVLGLCAAQGLADFISLWSLVGVSARWVHRVRLQTLGKMIKQDKSFFDETQNSPDRLVQILIKDSDDARALLSQVIGKAVTLVVMIGFGIIWAMIVEWKLTLIGLALAPIYGGFMALNSWVVARLEVRNKAKRERVGRVFYESIANVRGIRAMTLDSAFLERFDNEAREAEKVGKRSAWILAIGSSFSAGLPLFAQAVMNFAGASFMLQGIMNYESMMQVFNLVLFSLTFGASMLNFIPILAKARAAARDFNRLYLLSQDTTESKGDLRFPITGRVTFSDISFSYPARPDVPILSSLSFTLTPGECVAIVGPSGSGKSTIASLLQRFYVPDGGTIQLDNHDLSRTDVGWLRDHIAVVSQSANLFDTTIAQNIAYGSSSSSPSLGEIHRAAQMANIHDFIVSLPDGYETNLGENASLVSGGQAQRLQIARALVRRSKILILDECTSALDVENTRAVLDTIVKIKESRTTIFITHSVEAMRRCDRIICLGEGRVVEEGTFQSLTAKGGVFAQLMHSGEWE</sequence>
<protein>
    <recommendedName>
        <fullName evidence="13">ATP-binding cassette, subfamily B (MDR/TAP), member 1</fullName>
    </recommendedName>
</protein>
<dbReference type="PANTHER" id="PTHR43394:SF15">
    <property type="entry name" value="ALPHA-FACTOR-TRANSPORTING ATPASE"/>
    <property type="match status" value="1"/>
</dbReference>
<dbReference type="GO" id="GO:0015421">
    <property type="term" value="F:ABC-type oligopeptide transporter activity"/>
    <property type="evidence" value="ECO:0007669"/>
    <property type="project" value="TreeGrafter"/>
</dbReference>
<feature type="compositionally biased region" description="Polar residues" evidence="7">
    <location>
        <begin position="52"/>
        <end position="62"/>
    </location>
</feature>
<keyword evidence="5 8" id="KW-1133">Transmembrane helix</keyword>
<dbReference type="InterPro" id="IPR036640">
    <property type="entry name" value="ABC1_TM_sf"/>
</dbReference>
<keyword evidence="6 8" id="KW-0472">Membrane</keyword>
<feature type="domain" description="ABC transporter" evidence="9">
    <location>
        <begin position="1502"/>
        <end position="1740"/>
    </location>
</feature>
<feature type="domain" description="ABC transporter" evidence="9">
    <location>
        <begin position="669"/>
        <end position="920"/>
    </location>
</feature>
<dbReference type="KEGG" id="kne:92177806"/>
<keyword evidence="4" id="KW-0067">ATP-binding</keyword>